<evidence type="ECO:0000313" key="3">
    <source>
        <dbReference type="Proteomes" id="UP000076584"/>
    </source>
</evidence>
<comment type="caution">
    <text evidence="2">The sequence shown here is derived from an EMBL/GenBank/DDBJ whole genome shotgun (WGS) entry which is preliminary data.</text>
</comment>
<reference evidence="2 3" key="1">
    <citation type="submission" date="2015-06" db="EMBL/GenBank/DDBJ databases">
        <title>Survival trade-offs in plant roots during colonization by closely related pathogenic and mutualistic fungi.</title>
        <authorList>
            <person name="Hacquard S."/>
            <person name="Kracher B."/>
            <person name="Hiruma K."/>
            <person name="Weinman A."/>
            <person name="Muench P."/>
            <person name="Garrido Oter R."/>
            <person name="Ver Loren van Themaat E."/>
            <person name="Dallerey J.-F."/>
            <person name="Damm U."/>
            <person name="Henrissat B."/>
            <person name="Lespinet O."/>
            <person name="Thon M."/>
            <person name="Kemen E."/>
            <person name="McHardy A.C."/>
            <person name="Schulze-Lefert P."/>
            <person name="O'Connell R.J."/>
        </authorList>
    </citation>
    <scope>NUCLEOTIDE SEQUENCE [LARGE SCALE GENOMIC DNA]</scope>
    <source>
        <strain evidence="2 3">MAFF 238704</strain>
    </source>
</reference>
<evidence type="ECO:0000313" key="2">
    <source>
        <dbReference type="EMBL" id="KZL83184.1"/>
    </source>
</evidence>
<sequence length="332" mass="35149">LEITGLQHSRVPNSRVPQVLARISIIPQTRQASIANEARQKSPEFRKRGGNAKLTLLDRVISRVVQQLLGPLHRHGALLRDEARELQPRLDGCLLGLEHPADEANGQRLIGGEVARRQADVLHPRCAPHELGQPAERAKVGGEADIDLLDGEARVPRADAHVGTARNIDGDADGHAVEDADYGLFALFRRSDGGLELDDVPTHDGCVPRGVPADARAERAIAGVLDVEAGRESAVADGGEDDGADIRVVAQAAEDGTELAPDRLREGVELLRTVDLDVRDEGGRRGNEEVGVGVVFEGRHGSADACTAVGGEGDGGGASRDDGGEGEFKTSR</sequence>
<feature type="compositionally biased region" description="Basic and acidic residues" evidence="1">
    <location>
        <begin position="319"/>
        <end position="332"/>
    </location>
</feature>
<dbReference type="EMBL" id="LFIW01001200">
    <property type="protein sequence ID" value="KZL83184.1"/>
    <property type="molecule type" value="Genomic_DNA"/>
</dbReference>
<name>A0A167CYG8_COLIC</name>
<organism evidence="2 3">
    <name type="scientific">Colletotrichum incanum</name>
    <name type="common">Soybean anthracnose fungus</name>
    <dbReference type="NCBI Taxonomy" id="1573173"/>
    <lineage>
        <taxon>Eukaryota</taxon>
        <taxon>Fungi</taxon>
        <taxon>Dikarya</taxon>
        <taxon>Ascomycota</taxon>
        <taxon>Pezizomycotina</taxon>
        <taxon>Sordariomycetes</taxon>
        <taxon>Hypocreomycetidae</taxon>
        <taxon>Glomerellales</taxon>
        <taxon>Glomerellaceae</taxon>
        <taxon>Colletotrichum</taxon>
        <taxon>Colletotrichum spaethianum species complex</taxon>
    </lineage>
</organism>
<dbReference type="AlphaFoldDB" id="A0A167CYG8"/>
<protein>
    <submittedName>
        <fullName evidence="2">Uncharacterized protein</fullName>
    </submittedName>
</protein>
<feature type="region of interest" description="Disordered" evidence="1">
    <location>
        <begin position="305"/>
        <end position="332"/>
    </location>
</feature>
<evidence type="ECO:0000256" key="1">
    <source>
        <dbReference type="SAM" id="MobiDB-lite"/>
    </source>
</evidence>
<gene>
    <name evidence="2" type="ORF">CI238_04555</name>
</gene>
<dbReference type="Proteomes" id="UP000076584">
    <property type="component" value="Unassembled WGS sequence"/>
</dbReference>
<feature type="non-terminal residue" evidence="2">
    <location>
        <position position="1"/>
    </location>
</feature>
<keyword evidence="3" id="KW-1185">Reference proteome</keyword>
<accession>A0A167CYG8</accession>
<proteinExistence type="predicted"/>